<gene>
    <name evidence="4" type="ORF">RQM59_08625</name>
</gene>
<accession>A0ABU3LFS1</accession>
<evidence type="ECO:0000256" key="2">
    <source>
        <dbReference type="ARBA" id="ARBA00023172"/>
    </source>
</evidence>
<comment type="caution">
    <text evidence="4">The sequence shown here is derived from an EMBL/GenBank/DDBJ whole genome shotgun (WGS) entry which is preliminary data.</text>
</comment>
<organism evidence="4 5">
    <name type="scientific">Asprobacillus argus</name>
    <dbReference type="NCBI Taxonomy" id="3076534"/>
    <lineage>
        <taxon>Bacteria</taxon>
        <taxon>Pseudomonadati</taxon>
        <taxon>Bacteroidota</taxon>
        <taxon>Flavobacteriia</taxon>
        <taxon>Flavobacteriales</taxon>
        <taxon>Flavobacteriaceae</taxon>
        <taxon>Asprobacillus</taxon>
    </lineage>
</organism>
<reference evidence="4 5" key="1">
    <citation type="submission" date="2023-09" db="EMBL/GenBank/DDBJ databases">
        <title>Novel taxa isolated from Blanes Bay.</title>
        <authorList>
            <person name="Rey-Velasco X."/>
            <person name="Lucena T."/>
        </authorList>
    </citation>
    <scope>NUCLEOTIDE SEQUENCE [LARGE SCALE GENOMIC DNA]</scope>
    <source>
        <strain evidence="4 5">S356</strain>
    </source>
</reference>
<keyword evidence="5" id="KW-1185">Reference proteome</keyword>
<dbReference type="InterPro" id="IPR010998">
    <property type="entry name" value="Integrase_recombinase_N"/>
</dbReference>
<dbReference type="InterPro" id="IPR011010">
    <property type="entry name" value="DNA_brk_join_enz"/>
</dbReference>
<keyword evidence="1" id="KW-0238">DNA-binding</keyword>
<evidence type="ECO:0000256" key="1">
    <source>
        <dbReference type="ARBA" id="ARBA00023125"/>
    </source>
</evidence>
<dbReference type="InterPro" id="IPR025269">
    <property type="entry name" value="SAM-like_dom"/>
</dbReference>
<dbReference type="Gene3D" id="1.10.150.130">
    <property type="match status" value="1"/>
</dbReference>
<dbReference type="Gene3D" id="1.10.443.10">
    <property type="entry name" value="Intergrase catalytic core"/>
    <property type="match status" value="1"/>
</dbReference>
<dbReference type="RefSeq" id="WP_349241702.1">
    <property type="nucleotide sequence ID" value="NZ_JAVTTO010000003.1"/>
</dbReference>
<evidence type="ECO:0000313" key="5">
    <source>
        <dbReference type="Proteomes" id="UP001257277"/>
    </source>
</evidence>
<protein>
    <submittedName>
        <fullName evidence="4">Site-specific integrase</fullName>
    </submittedName>
</protein>
<dbReference type="SUPFAM" id="SSF56349">
    <property type="entry name" value="DNA breaking-rejoining enzymes"/>
    <property type="match status" value="1"/>
</dbReference>
<feature type="domain" description="Phage integrase SAM-like" evidence="3">
    <location>
        <begin position="108"/>
        <end position="194"/>
    </location>
</feature>
<dbReference type="Proteomes" id="UP001257277">
    <property type="component" value="Unassembled WGS sequence"/>
</dbReference>
<dbReference type="InterPro" id="IPR013762">
    <property type="entry name" value="Integrase-like_cat_sf"/>
</dbReference>
<dbReference type="Pfam" id="PF13102">
    <property type="entry name" value="Phage_int_SAM_5"/>
    <property type="match status" value="1"/>
</dbReference>
<keyword evidence="2" id="KW-0233">DNA recombination</keyword>
<sequence>MSLSGFIKLDTAKNKEREDGFPLKCYIRFKGKRKGFTFKGMLFKKEDWNFDTQLPKHGKRDILFVQKKRAILNDLIFQYSMGTRLTYDQVQATILGVELEEPKEDFPFYEFADKLIAELESIGRQGNANTYRNAINQFKVFQEQLMYSDIDYNFLTEFKNSRIIKGNKSNTIHNYIRTFKAIYNEGARRNNVENTKPFAGIFKGITVKKNRTKKKNLSKVGVKILESLKLDNLAEQRSVDIWLLQFYLGGASLIDVYYLKKDNIKNSRVYFRREKLGDQGYQFDVKIFDKAQIIIDKYTAAGDYLFPWRKDLKGYENFRRNMRSDLKKVQEDYNTLQIATGAATELLQVLPLGGNLTSVVARHTFSTIAKHLYIDPDLIKEIMGHESDGINNVYRDLYPEIDRDEAQLRIITV</sequence>
<evidence type="ECO:0000313" key="4">
    <source>
        <dbReference type="EMBL" id="MDT7832442.1"/>
    </source>
</evidence>
<dbReference type="EMBL" id="JAVTTO010000003">
    <property type="protein sequence ID" value="MDT7832442.1"/>
    <property type="molecule type" value="Genomic_DNA"/>
</dbReference>
<proteinExistence type="predicted"/>
<evidence type="ECO:0000259" key="3">
    <source>
        <dbReference type="Pfam" id="PF13102"/>
    </source>
</evidence>
<name>A0ABU3LFS1_9FLAO</name>